<keyword evidence="6" id="KW-0496">Mitochondrion</keyword>
<dbReference type="PANTHER" id="PTHR13184:SF5">
    <property type="entry name" value="METHYLTRANSFERASE-LIKE PROTEIN 17, MITOCHONDRIAL"/>
    <property type="match status" value="1"/>
</dbReference>
<dbReference type="GO" id="GO:0008168">
    <property type="term" value="F:methyltransferase activity"/>
    <property type="evidence" value="ECO:0007669"/>
    <property type="project" value="InterPro"/>
</dbReference>
<dbReference type="GO" id="GO:0051536">
    <property type="term" value="F:iron-sulfur cluster binding"/>
    <property type="evidence" value="ECO:0007669"/>
    <property type="project" value="UniProtKB-KW"/>
</dbReference>
<comment type="function">
    <text evidence="7">Mitochondrial ribosome (mitoribosome) assembly factor. Binds at the interface of the head and body domains of the mitochondrial small ribosomal subunit (mt-SSU), occluding the mRNA channel and preventing compaction of the head domain towards the body. Probable inactive methyltransferase: retains the characteristic folding and ability to bind S-adenosyl-L-methionine, but it probably lost its methyltransferase activity.</text>
</comment>
<dbReference type="GO" id="GO:0003735">
    <property type="term" value="F:structural constituent of ribosome"/>
    <property type="evidence" value="ECO:0007669"/>
    <property type="project" value="TreeGrafter"/>
</dbReference>
<protein>
    <submittedName>
        <fullName evidence="11">Methyltransferase-like protein 17, mitochondrial</fullName>
    </submittedName>
</protein>
<dbReference type="InterPro" id="IPR052571">
    <property type="entry name" value="Mt_RNA_Methyltransferase"/>
</dbReference>
<keyword evidence="3" id="KW-0809">Transit peptide</keyword>
<keyword evidence="10" id="KW-1185">Reference proteome</keyword>
<name>A0A0N4UH96_DRAME</name>
<dbReference type="InterPro" id="IPR029063">
    <property type="entry name" value="SAM-dependent_MTases_sf"/>
</dbReference>
<dbReference type="STRING" id="318479.A0A0N4UH96"/>
<organism evidence="9 11">
    <name type="scientific">Dracunculus medinensis</name>
    <name type="common">Guinea worm</name>
    <dbReference type="NCBI Taxonomy" id="318479"/>
    <lineage>
        <taxon>Eukaryota</taxon>
        <taxon>Metazoa</taxon>
        <taxon>Ecdysozoa</taxon>
        <taxon>Nematoda</taxon>
        <taxon>Chromadorea</taxon>
        <taxon>Rhabditida</taxon>
        <taxon>Spirurina</taxon>
        <taxon>Dracunculoidea</taxon>
        <taxon>Dracunculidae</taxon>
        <taxon>Dracunculus</taxon>
    </lineage>
</organism>
<reference evidence="11" key="1">
    <citation type="submission" date="2017-02" db="UniProtKB">
        <authorList>
            <consortium name="WormBaseParasite"/>
        </authorList>
    </citation>
    <scope>IDENTIFICATION</scope>
</reference>
<keyword evidence="2" id="KW-0479">Metal-binding</keyword>
<keyword evidence="5" id="KW-0411">Iron-sulfur</keyword>
<dbReference type="GO" id="GO:0046872">
    <property type="term" value="F:metal ion binding"/>
    <property type="evidence" value="ECO:0007669"/>
    <property type="project" value="UniProtKB-KW"/>
</dbReference>
<comment type="subcellular location">
    <subcellularLocation>
        <location evidence="1">Mitochondrion</location>
    </subcellularLocation>
</comment>
<keyword evidence="4" id="KW-0408">Iron</keyword>
<accession>A0A0N4UH96</accession>
<evidence type="ECO:0000256" key="4">
    <source>
        <dbReference type="ARBA" id="ARBA00023004"/>
    </source>
</evidence>
<dbReference type="GO" id="GO:0005763">
    <property type="term" value="C:mitochondrial small ribosomal subunit"/>
    <property type="evidence" value="ECO:0007669"/>
    <property type="project" value="TreeGrafter"/>
</dbReference>
<evidence type="ECO:0000313" key="8">
    <source>
        <dbReference type="EMBL" id="VDN51548.1"/>
    </source>
</evidence>
<sequence length="502" mass="57343">MLPCNRLSFKRLTYQGLSRLFSPLSIQDDIKNISVNEGVFPTTAVNVLTNERTVFDLSLGVGRKYAIKGGYKLPKAAIEGLKNALVTCRRSPKQLQHEADQLNNYLRQRIFPSSPELIRQVRRQIKTELKEKESEADDNGCVSEKIQEAKDERLNKEVNKILRHKYYNWRPLAFSSKESAATYVLARLSANYAEIFHVLNHFKKIKFIPKNVLDYGSGSGAAFWACHEMWGDDVEEYQLVESNEFIKQFAMDILRGERSAENQALVHQNITFRRHLIPSSAKKFDLVIAHRVLIEIASQSSRIDLLNALWHRTNRFLLLVEASSKSAFNALLEARDYLLNASYEIHAENCAEKLKQLGLFNAEIESVLKDESISDYERFIVLKEMIPSDVEIPTRLPTCSVFAPCPHDQGCPKLSSEKSCKFKIRWIDLRADGKKMPNSDGTTTNSICYISHNGGQVQCTVCTPFFGVQRIVISKKMNSIYKKVARKKPDEVIFINVVFSFF</sequence>
<dbReference type="InterPro" id="IPR015324">
    <property type="entry name" value="Ribosomal_Rsm22-like"/>
</dbReference>
<evidence type="ECO:0000313" key="9">
    <source>
        <dbReference type="Proteomes" id="UP000038040"/>
    </source>
</evidence>
<evidence type="ECO:0000313" key="11">
    <source>
        <dbReference type="WBParaSite" id="DME_0000690701-mRNA-1"/>
    </source>
</evidence>
<evidence type="ECO:0000256" key="5">
    <source>
        <dbReference type="ARBA" id="ARBA00023014"/>
    </source>
</evidence>
<gene>
    <name evidence="8" type="ORF">DME_LOCUS1521</name>
</gene>
<dbReference type="EMBL" id="UYYG01000023">
    <property type="protein sequence ID" value="VDN51548.1"/>
    <property type="molecule type" value="Genomic_DNA"/>
</dbReference>
<dbReference type="PANTHER" id="PTHR13184">
    <property type="entry name" value="37S RIBOSOMAL PROTEIN S22"/>
    <property type="match status" value="1"/>
</dbReference>
<evidence type="ECO:0000256" key="1">
    <source>
        <dbReference type="ARBA" id="ARBA00004173"/>
    </source>
</evidence>
<evidence type="ECO:0000256" key="3">
    <source>
        <dbReference type="ARBA" id="ARBA00022946"/>
    </source>
</evidence>
<proteinExistence type="predicted"/>
<dbReference type="WBParaSite" id="DME_0000690701-mRNA-1">
    <property type="protein sequence ID" value="DME_0000690701-mRNA-1"/>
    <property type="gene ID" value="DME_0000690701"/>
</dbReference>
<reference evidence="8 10" key="2">
    <citation type="submission" date="2018-11" db="EMBL/GenBank/DDBJ databases">
        <authorList>
            <consortium name="Pathogen Informatics"/>
        </authorList>
    </citation>
    <scope>NUCLEOTIDE SEQUENCE [LARGE SCALE GENOMIC DNA]</scope>
</reference>
<dbReference type="SUPFAM" id="SSF53335">
    <property type="entry name" value="S-adenosyl-L-methionine-dependent methyltransferases"/>
    <property type="match status" value="1"/>
</dbReference>
<evidence type="ECO:0000256" key="7">
    <source>
        <dbReference type="ARBA" id="ARBA00045681"/>
    </source>
</evidence>
<evidence type="ECO:0000256" key="2">
    <source>
        <dbReference type="ARBA" id="ARBA00022723"/>
    </source>
</evidence>
<dbReference type="Pfam" id="PF09243">
    <property type="entry name" value="Rsm22"/>
    <property type="match status" value="1"/>
</dbReference>
<dbReference type="Proteomes" id="UP000038040">
    <property type="component" value="Unplaced"/>
</dbReference>
<dbReference type="AlphaFoldDB" id="A0A0N4UH96"/>
<evidence type="ECO:0000313" key="10">
    <source>
        <dbReference type="Proteomes" id="UP000274756"/>
    </source>
</evidence>
<evidence type="ECO:0000256" key="6">
    <source>
        <dbReference type="ARBA" id="ARBA00023128"/>
    </source>
</evidence>
<dbReference type="Proteomes" id="UP000274756">
    <property type="component" value="Unassembled WGS sequence"/>
</dbReference>
<dbReference type="GO" id="GO:0006412">
    <property type="term" value="P:translation"/>
    <property type="evidence" value="ECO:0007669"/>
    <property type="project" value="InterPro"/>
</dbReference>
<dbReference type="OrthoDB" id="421327at2759"/>